<keyword evidence="5" id="KW-0547">Nucleotide-binding</keyword>
<feature type="transmembrane region" description="Helical" evidence="9">
    <location>
        <begin position="135"/>
        <end position="154"/>
    </location>
</feature>
<organism evidence="12 13">
    <name type="scientific">Micromonospora endolithica</name>
    <dbReference type="NCBI Taxonomy" id="230091"/>
    <lineage>
        <taxon>Bacteria</taxon>
        <taxon>Bacillati</taxon>
        <taxon>Actinomycetota</taxon>
        <taxon>Actinomycetes</taxon>
        <taxon>Micromonosporales</taxon>
        <taxon>Micromonosporaceae</taxon>
        <taxon>Micromonospora</taxon>
    </lineage>
</organism>
<dbReference type="GO" id="GO:0000155">
    <property type="term" value="F:phosphorelay sensor kinase activity"/>
    <property type="evidence" value="ECO:0007669"/>
    <property type="project" value="InterPro"/>
</dbReference>
<feature type="transmembrane region" description="Helical" evidence="9">
    <location>
        <begin position="62"/>
        <end position="78"/>
    </location>
</feature>
<evidence type="ECO:0000259" key="10">
    <source>
        <dbReference type="Pfam" id="PF07730"/>
    </source>
</evidence>
<comment type="catalytic activity">
    <reaction evidence="1">
        <text>ATP + protein L-histidine = ADP + protein N-phospho-L-histidine.</text>
        <dbReference type="EC" id="2.7.13.3"/>
    </reaction>
</comment>
<keyword evidence="7" id="KW-0067">ATP-binding</keyword>
<dbReference type="RefSeq" id="WP_120732115.1">
    <property type="nucleotide sequence ID" value="NZ_RBAK01000016.1"/>
</dbReference>
<dbReference type="GO" id="GO:0046983">
    <property type="term" value="F:protein dimerization activity"/>
    <property type="evidence" value="ECO:0007669"/>
    <property type="project" value="InterPro"/>
</dbReference>
<feature type="transmembrane region" description="Helical" evidence="9">
    <location>
        <begin position="38"/>
        <end position="55"/>
    </location>
</feature>
<dbReference type="AlphaFoldDB" id="A0A3A9YUS6"/>
<feature type="transmembrane region" description="Helical" evidence="9">
    <location>
        <begin position="7"/>
        <end position="26"/>
    </location>
</feature>
<keyword evidence="6 12" id="KW-0418">Kinase</keyword>
<keyword evidence="9" id="KW-0812">Transmembrane</keyword>
<evidence type="ECO:0000256" key="9">
    <source>
        <dbReference type="SAM" id="Phobius"/>
    </source>
</evidence>
<dbReference type="InterPro" id="IPR036890">
    <property type="entry name" value="HATPase_C_sf"/>
</dbReference>
<dbReference type="Gene3D" id="1.20.5.1930">
    <property type="match status" value="1"/>
</dbReference>
<evidence type="ECO:0000259" key="11">
    <source>
        <dbReference type="Pfam" id="PF23539"/>
    </source>
</evidence>
<evidence type="ECO:0000256" key="1">
    <source>
        <dbReference type="ARBA" id="ARBA00000085"/>
    </source>
</evidence>
<dbReference type="GO" id="GO:0005524">
    <property type="term" value="F:ATP binding"/>
    <property type="evidence" value="ECO:0007669"/>
    <property type="project" value="UniProtKB-KW"/>
</dbReference>
<dbReference type="EC" id="2.7.13.3" evidence="2"/>
<feature type="transmembrane region" description="Helical" evidence="9">
    <location>
        <begin position="109"/>
        <end position="129"/>
    </location>
</feature>
<reference evidence="12 13" key="1">
    <citation type="journal article" date="2004" name="Syst. Appl. Microbiol.">
        <title>Cryptoendolithic actinomycetes from antarctic sandstone rock samples: Micromonospora endolithica sp. nov. and two isolates related to Micromonospora coerulea Jensen 1932.</title>
        <authorList>
            <person name="Hirsch P."/>
            <person name="Mevs U."/>
            <person name="Kroppenstedt R.M."/>
            <person name="Schumann P."/>
            <person name="Stackebrandt E."/>
        </authorList>
    </citation>
    <scope>NUCLEOTIDE SEQUENCE [LARGE SCALE GENOMIC DNA]</scope>
    <source>
        <strain evidence="12 13">JCM 12677</strain>
    </source>
</reference>
<dbReference type="PANTHER" id="PTHR24421:SF10">
    <property type="entry name" value="NITRATE_NITRITE SENSOR PROTEIN NARQ"/>
    <property type="match status" value="1"/>
</dbReference>
<evidence type="ECO:0000256" key="6">
    <source>
        <dbReference type="ARBA" id="ARBA00022777"/>
    </source>
</evidence>
<dbReference type="SUPFAM" id="SSF55874">
    <property type="entry name" value="ATPase domain of HSP90 chaperone/DNA topoisomerase II/histidine kinase"/>
    <property type="match status" value="1"/>
</dbReference>
<protein>
    <recommendedName>
        <fullName evidence="2">histidine kinase</fullName>
        <ecNumber evidence="2">2.7.13.3</ecNumber>
    </recommendedName>
</protein>
<evidence type="ECO:0000313" key="12">
    <source>
        <dbReference type="EMBL" id="RKN39690.1"/>
    </source>
</evidence>
<dbReference type="PANTHER" id="PTHR24421">
    <property type="entry name" value="NITRATE/NITRITE SENSOR PROTEIN NARX-RELATED"/>
    <property type="match status" value="1"/>
</dbReference>
<keyword evidence="4" id="KW-0808">Transferase</keyword>
<evidence type="ECO:0000256" key="5">
    <source>
        <dbReference type="ARBA" id="ARBA00022741"/>
    </source>
</evidence>
<keyword evidence="8" id="KW-0902">Two-component regulatory system</keyword>
<dbReference type="InterPro" id="IPR055558">
    <property type="entry name" value="DUF7134"/>
</dbReference>
<gene>
    <name evidence="12" type="ORF">D7223_28655</name>
</gene>
<dbReference type="InterPro" id="IPR050482">
    <property type="entry name" value="Sensor_HK_TwoCompSys"/>
</dbReference>
<feature type="domain" description="DUF7134" evidence="11">
    <location>
        <begin position="3"/>
        <end position="161"/>
    </location>
</feature>
<dbReference type="Proteomes" id="UP000281726">
    <property type="component" value="Unassembled WGS sequence"/>
</dbReference>
<dbReference type="Pfam" id="PF07730">
    <property type="entry name" value="HisKA_3"/>
    <property type="match status" value="1"/>
</dbReference>
<dbReference type="EMBL" id="RBAK01000016">
    <property type="protein sequence ID" value="RKN39690.1"/>
    <property type="molecule type" value="Genomic_DNA"/>
</dbReference>
<dbReference type="Gene3D" id="3.30.565.10">
    <property type="entry name" value="Histidine kinase-like ATPase, C-terminal domain"/>
    <property type="match status" value="1"/>
</dbReference>
<dbReference type="CDD" id="cd16917">
    <property type="entry name" value="HATPase_UhpB-NarQ-NarX-like"/>
    <property type="match status" value="1"/>
</dbReference>
<evidence type="ECO:0000256" key="2">
    <source>
        <dbReference type="ARBA" id="ARBA00012438"/>
    </source>
</evidence>
<evidence type="ECO:0000313" key="13">
    <source>
        <dbReference type="Proteomes" id="UP000281726"/>
    </source>
</evidence>
<dbReference type="OrthoDB" id="227596at2"/>
<evidence type="ECO:0000256" key="8">
    <source>
        <dbReference type="ARBA" id="ARBA00023012"/>
    </source>
</evidence>
<keyword evidence="13" id="KW-1185">Reference proteome</keyword>
<feature type="domain" description="Signal transduction histidine kinase subgroup 3 dimerisation and phosphoacceptor" evidence="10">
    <location>
        <begin position="189"/>
        <end position="255"/>
    </location>
</feature>
<keyword evidence="3" id="KW-0597">Phosphoprotein</keyword>
<keyword evidence="9" id="KW-0472">Membrane</keyword>
<keyword evidence="9" id="KW-1133">Transmembrane helix</keyword>
<proteinExistence type="predicted"/>
<dbReference type="InterPro" id="IPR011712">
    <property type="entry name" value="Sig_transdc_His_kin_sub3_dim/P"/>
</dbReference>
<evidence type="ECO:0000256" key="4">
    <source>
        <dbReference type="ARBA" id="ARBA00022679"/>
    </source>
</evidence>
<evidence type="ECO:0000256" key="7">
    <source>
        <dbReference type="ARBA" id="ARBA00022840"/>
    </source>
</evidence>
<sequence>MTRREQAVDAGVAALVLVASLLVLTLDGLGTPTPDATGLDAPGVALVLGASLPLLARRRAPLLVYLAIAACTGALLALGYPLDFPFGCVVAVYTLADTYGGDPRPDRRWAARAAVGIFVPVAAGVYAAAGYRSHSTASGILFWALAFAGAWLAGELTRVRRERIAALEERATRAAREVERERRLAVAEERTRIARELHDSAGHAINVILVQAGAARLTHARDPQRSLRALGTVEDVARATIVEMERMVRALRDDDADVPVPADPGALEELLDRHRLDGLRIEAEVRPPPEPLPRSVAWATYRILQESLTNAARHGDGSAEVTVHCGAEAVDITVCNPASAPDGATTGGRHGIVGMRERALLLGGTLETAAERGTFRLRAHLPYAGSAR</sequence>
<dbReference type="GO" id="GO:0016020">
    <property type="term" value="C:membrane"/>
    <property type="evidence" value="ECO:0007669"/>
    <property type="project" value="InterPro"/>
</dbReference>
<accession>A0A3A9YUS6</accession>
<name>A0A3A9YUS6_9ACTN</name>
<evidence type="ECO:0000256" key="3">
    <source>
        <dbReference type="ARBA" id="ARBA00022553"/>
    </source>
</evidence>
<dbReference type="Pfam" id="PF23539">
    <property type="entry name" value="DUF7134"/>
    <property type="match status" value="1"/>
</dbReference>
<comment type="caution">
    <text evidence="12">The sequence shown here is derived from an EMBL/GenBank/DDBJ whole genome shotgun (WGS) entry which is preliminary data.</text>
</comment>